<dbReference type="WBParaSite" id="Smp_173340.1">
    <property type="protein sequence ID" value="Smp_173340.1"/>
    <property type="gene ID" value="Smp_173340"/>
</dbReference>
<evidence type="ECO:0000256" key="2">
    <source>
        <dbReference type="ARBA" id="ARBA00023054"/>
    </source>
</evidence>
<dbReference type="STRING" id="6183.A0A3Q0KT53"/>
<dbReference type="AlphaFoldDB" id="A0A3Q0KT53"/>
<reference evidence="6" key="2">
    <citation type="submission" date="2018-12" db="UniProtKB">
        <authorList>
            <consortium name="WormBaseParasite"/>
        </authorList>
    </citation>
    <scope>IDENTIFICATION</scope>
    <source>
        <strain evidence="6">Puerto Rican</strain>
    </source>
</reference>
<name>A0A3Q0KT53_SCHMA</name>
<evidence type="ECO:0000313" key="6">
    <source>
        <dbReference type="WBParaSite" id="Smp_173340.1"/>
    </source>
</evidence>
<evidence type="ECO:0000256" key="1">
    <source>
        <dbReference type="ARBA" id="ARBA00009019"/>
    </source>
</evidence>
<feature type="compositionally biased region" description="Polar residues" evidence="4">
    <location>
        <begin position="475"/>
        <end position="496"/>
    </location>
</feature>
<feature type="region of interest" description="Disordered" evidence="4">
    <location>
        <begin position="182"/>
        <end position="213"/>
    </location>
</feature>
<sequence length="599" mass="68559">MNQYQNEVYESSSPAPSLTDDQCSLIDEGYWHDNDLILAAELGKALLDRNRKLELALEKSKSIEQEKDAEIEFLIKEITNLRELSQRKMEFVDEADRYNQELDNSNRQLMRKISEDQRKIQRLSNTIAMLEEQIAGLVERLKKYDNQSVMKGTEIFHSDFSSSTSSPTSTPLPTYRRHLLQKSSPISSSSTIRSSTKKINTTHRPITTCGTDNNDNNNNVDALSLRNMHKSTILSKNYSGYFKEKIKSKPMYNHNNNKRYTNKYSSVSLSGYREKGGLFFIDDELFDQPDIGVASGKSNSSILGSGNQQKLLRTNSKSSSILQLASEKTSYAQLSSYNLYHKMPWMLMINSKKRDGQKCTLLTDHDDDNVNGTLNTSSMLHRTFSWPRLNEMSFICDDHTDSSCNLANYDNSSQYTLNPDINDNLIDGKDNHDTSIFSMSNDYHCEEFCNGIHVNPLSESMTLSNSLLITESEVNRPNSRSSTPSQVQHSDEQIPTSNHNNNKSNENENSLVSGFTKNTSIETKTDVTNDKLKPRISDQINDLLDDINFVSCLDRIYNPHIRSQYQDLINLDYKPAYRQLFYETFNMLKNVRKMGNRIK</sequence>
<proteinExistence type="inferred from homology"/>
<evidence type="ECO:0000256" key="3">
    <source>
        <dbReference type="SAM" id="Coils"/>
    </source>
</evidence>
<evidence type="ECO:0000256" key="4">
    <source>
        <dbReference type="SAM" id="MobiDB-lite"/>
    </source>
</evidence>
<feature type="region of interest" description="Disordered" evidence="4">
    <location>
        <begin position="473"/>
        <end position="517"/>
    </location>
</feature>
<feature type="coiled-coil region" evidence="3">
    <location>
        <begin position="64"/>
        <end position="147"/>
    </location>
</feature>
<dbReference type="PANTHER" id="PTHR19232:SF7">
    <property type="entry name" value="CENTROCORTIN, ISOFORM A"/>
    <property type="match status" value="1"/>
</dbReference>
<dbReference type="Proteomes" id="UP000008854">
    <property type="component" value="Unassembled WGS sequence"/>
</dbReference>
<feature type="compositionally biased region" description="Low complexity" evidence="4">
    <location>
        <begin position="182"/>
        <end position="199"/>
    </location>
</feature>
<organism evidence="5 6">
    <name type="scientific">Schistosoma mansoni</name>
    <name type="common">Blood fluke</name>
    <dbReference type="NCBI Taxonomy" id="6183"/>
    <lineage>
        <taxon>Eukaryota</taxon>
        <taxon>Metazoa</taxon>
        <taxon>Spiralia</taxon>
        <taxon>Lophotrochozoa</taxon>
        <taxon>Platyhelminthes</taxon>
        <taxon>Trematoda</taxon>
        <taxon>Digenea</taxon>
        <taxon>Strigeidida</taxon>
        <taxon>Schistosomatoidea</taxon>
        <taxon>Schistosomatidae</taxon>
        <taxon>Schistosoma</taxon>
    </lineage>
</organism>
<protein>
    <submittedName>
        <fullName evidence="6">Putative transcription factor</fullName>
    </submittedName>
</protein>
<keyword evidence="5" id="KW-1185">Reference proteome</keyword>
<feature type="compositionally biased region" description="Low complexity" evidence="4">
    <location>
        <begin position="497"/>
        <end position="510"/>
    </location>
</feature>
<dbReference type="InParanoid" id="A0A3Q0KT53"/>
<reference evidence="5" key="1">
    <citation type="journal article" date="2012" name="PLoS Negl. Trop. Dis.">
        <title>A systematically improved high quality genome and transcriptome of the human blood fluke Schistosoma mansoni.</title>
        <authorList>
            <person name="Protasio A.V."/>
            <person name="Tsai I.J."/>
            <person name="Babbage A."/>
            <person name="Nichol S."/>
            <person name="Hunt M."/>
            <person name="Aslett M.A."/>
            <person name="De Silva N."/>
            <person name="Velarde G.S."/>
            <person name="Anderson T.J."/>
            <person name="Clark R.C."/>
            <person name="Davidson C."/>
            <person name="Dillon G.P."/>
            <person name="Holroyd N.E."/>
            <person name="LoVerde P.T."/>
            <person name="Lloyd C."/>
            <person name="McQuillan J."/>
            <person name="Oliveira G."/>
            <person name="Otto T.D."/>
            <person name="Parker-Manuel S.J."/>
            <person name="Quail M.A."/>
            <person name="Wilson R.A."/>
            <person name="Zerlotini A."/>
            <person name="Dunne D.W."/>
            <person name="Berriman M."/>
        </authorList>
    </citation>
    <scope>NUCLEOTIDE SEQUENCE [LARGE SCALE GENOMIC DNA]</scope>
    <source>
        <strain evidence="5">Puerto Rican</strain>
    </source>
</reference>
<evidence type="ECO:0000313" key="5">
    <source>
        <dbReference type="Proteomes" id="UP000008854"/>
    </source>
</evidence>
<comment type="similarity">
    <text evidence="1">Belongs to the CDR2 family.</text>
</comment>
<accession>A0A3Q0KT53</accession>
<dbReference type="InterPro" id="IPR026079">
    <property type="entry name" value="CDR2"/>
</dbReference>
<dbReference type="PANTHER" id="PTHR19232">
    <property type="entry name" value="CENTROCORTIN FAMILY MEMBER"/>
    <property type="match status" value="1"/>
</dbReference>
<keyword evidence="2 3" id="KW-0175">Coiled coil</keyword>
<dbReference type="ExpressionAtlas" id="A0A3Q0KT53">
    <property type="expression patterns" value="baseline"/>
</dbReference>